<protein>
    <submittedName>
        <fullName evidence="2">Uncharacterized protein</fullName>
    </submittedName>
</protein>
<evidence type="ECO:0000313" key="3">
    <source>
        <dbReference type="Proteomes" id="UP000789595"/>
    </source>
</evidence>
<accession>A0A8J2SXP7</accession>
<feature type="region of interest" description="Disordered" evidence="1">
    <location>
        <begin position="57"/>
        <end position="116"/>
    </location>
</feature>
<evidence type="ECO:0000256" key="1">
    <source>
        <dbReference type="SAM" id="MobiDB-lite"/>
    </source>
</evidence>
<reference evidence="2" key="1">
    <citation type="submission" date="2021-11" db="EMBL/GenBank/DDBJ databases">
        <authorList>
            <consortium name="Genoscope - CEA"/>
            <person name="William W."/>
        </authorList>
    </citation>
    <scope>NUCLEOTIDE SEQUENCE</scope>
</reference>
<gene>
    <name evidence="2" type="ORF">PECAL_4P27530</name>
</gene>
<proteinExistence type="predicted"/>
<feature type="compositionally biased region" description="Basic and acidic residues" evidence="1">
    <location>
        <begin position="83"/>
        <end position="97"/>
    </location>
</feature>
<name>A0A8J2SXP7_9STRA</name>
<evidence type="ECO:0000313" key="2">
    <source>
        <dbReference type="EMBL" id="CAH0375419.1"/>
    </source>
</evidence>
<dbReference type="AlphaFoldDB" id="A0A8J2SXP7"/>
<organism evidence="2 3">
    <name type="scientific">Pelagomonas calceolata</name>
    <dbReference type="NCBI Taxonomy" id="35677"/>
    <lineage>
        <taxon>Eukaryota</taxon>
        <taxon>Sar</taxon>
        <taxon>Stramenopiles</taxon>
        <taxon>Ochrophyta</taxon>
        <taxon>Pelagophyceae</taxon>
        <taxon>Pelagomonadales</taxon>
        <taxon>Pelagomonadaceae</taxon>
        <taxon>Pelagomonas</taxon>
    </lineage>
</organism>
<keyword evidence="3" id="KW-1185">Reference proteome</keyword>
<feature type="region of interest" description="Disordered" evidence="1">
    <location>
        <begin position="395"/>
        <end position="421"/>
    </location>
</feature>
<dbReference type="Proteomes" id="UP000789595">
    <property type="component" value="Unassembled WGS sequence"/>
</dbReference>
<sequence>MRRIYKLGFGRSGNELLGVHVLDGALHRRGELLLQDGAAPVLLVVDVEQVVQGRQRLERRDERARHRPGQAHRLRLGVKRLHRDSLDGADHAGERGRPGGRRPARHELRQRGAPQLREPPLDAVRVAQLRAGRDGPRRHGEDARHGVAGVVRLAHLGLAERDVVPRLDARDVGPYHSLDALDVGGKRHAGVPRRQHEPVHVLGADDAVAADLRRGDGPVGRRVRHLEGRVVVDELRHALLGAGALGRHLAQQNKVRGAGARDAGRRRLVDVAVLVLGDRVADRAAARGAAGVRDGRAGEADLVALRVLAPVRAVELLLELELVAARRRGRREAAHVLRDRRPGGDALLREHAQPGAGRRVDPHQGLLERLVRLDVRAPVRVAVVEVGSRRRRRVDGAALRRRRRGGSQKSERRTRRQRSCSEQPAAYHRLLRAYRFKTWSAGCEAARRSGLVLLVGAQNGLEVSNEECSQSRCPILVCPITLA</sequence>
<dbReference type="EMBL" id="CAKKNE010000004">
    <property type="protein sequence ID" value="CAH0375419.1"/>
    <property type="molecule type" value="Genomic_DNA"/>
</dbReference>
<feature type="compositionally biased region" description="Basic residues" evidence="1">
    <location>
        <begin position="65"/>
        <end position="82"/>
    </location>
</feature>
<comment type="caution">
    <text evidence="2">The sequence shown here is derived from an EMBL/GenBank/DDBJ whole genome shotgun (WGS) entry which is preliminary data.</text>
</comment>
<feature type="compositionally biased region" description="Basic residues" evidence="1">
    <location>
        <begin position="395"/>
        <end position="418"/>
    </location>
</feature>